<dbReference type="Pfam" id="PF13676">
    <property type="entry name" value="TIR_2"/>
    <property type="match status" value="1"/>
</dbReference>
<dbReference type="InterPro" id="IPR000157">
    <property type="entry name" value="TIR_dom"/>
</dbReference>
<dbReference type="GO" id="GO:0007165">
    <property type="term" value="P:signal transduction"/>
    <property type="evidence" value="ECO:0007669"/>
    <property type="project" value="InterPro"/>
</dbReference>
<feature type="transmembrane region" description="Helical" evidence="1">
    <location>
        <begin position="192"/>
        <end position="210"/>
    </location>
</feature>
<evidence type="ECO:0000313" key="3">
    <source>
        <dbReference type="EMBL" id="VFK24843.1"/>
    </source>
</evidence>
<feature type="domain" description="TIR" evidence="2">
    <location>
        <begin position="2"/>
        <end position="76"/>
    </location>
</feature>
<gene>
    <name evidence="3" type="ORF">BECKMB1821G_GA0114241_101010</name>
</gene>
<protein>
    <recommendedName>
        <fullName evidence="2">TIR domain-containing protein</fullName>
    </recommendedName>
</protein>
<dbReference type="Gene3D" id="3.40.50.10140">
    <property type="entry name" value="Toll/interleukin-1 receptor homology (TIR) domain"/>
    <property type="match status" value="1"/>
</dbReference>
<dbReference type="AlphaFoldDB" id="A0A450X6E8"/>
<accession>A0A450X6E8</accession>
<reference evidence="3" key="1">
    <citation type="submission" date="2019-02" db="EMBL/GenBank/DDBJ databases">
        <authorList>
            <person name="Gruber-Vodicka R. H."/>
            <person name="Seah K. B. B."/>
        </authorList>
    </citation>
    <scope>NUCLEOTIDE SEQUENCE</scope>
    <source>
        <strain evidence="3">BECK_BZ197</strain>
    </source>
</reference>
<name>A0A450X6E8_9GAMM</name>
<dbReference type="EMBL" id="CAADFO010000010">
    <property type="protein sequence ID" value="VFK24843.1"/>
    <property type="molecule type" value="Genomic_DNA"/>
</dbReference>
<sequence length="211" mass="23805">MRRKIDHGLSQSKYGVVILSPAFFSKEWPNKELDALVAREDGRDKVILPVWHNIGVGEIIKSSPLLADKLSVSTQNGIAYTADKIAEAVLNSQINHDLTQPNFGPTKEEILQRLGHQMLMASSSWELRRTLYELEEFMVLYPHSPDARILKHRIEEGMRRAERMEALPKAAPLPGIEVGLADSRRPSMVLRIIIWLLIIASVGALLLRWLG</sequence>
<keyword evidence="1" id="KW-0472">Membrane</keyword>
<dbReference type="InterPro" id="IPR035897">
    <property type="entry name" value="Toll_tir_struct_dom_sf"/>
</dbReference>
<keyword evidence="1" id="KW-0812">Transmembrane</keyword>
<evidence type="ECO:0000259" key="2">
    <source>
        <dbReference type="Pfam" id="PF13676"/>
    </source>
</evidence>
<organism evidence="3">
    <name type="scientific">Candidatus Kentrum sp. MB</name>
    <dbReference type="NCBI Taxonomy" id="2138164"/>
    <lineage>
        <taxon>Bacteria</taxon>
        <taxon>Pseudomonadati</taxon>
        <taxon>Pseudomonadota</taxon>
        <taxon>Gammaproteobacteria</taxon>
        <taxon>Candidatus Kentrum</taxon>
    </lineage>
</organism>
<evidence type="ECO:0000256" key="1">
    <source>
        <dbReference type="SAM" id="Phobius"/>
    </source>
</evidence>
<dbReference type="SUPFAM" id="SSF52200">
    <property type="entry name" value="Toll/Interleukin receptor TIR domain"/>
    <property type="match status" value="1"/>
</dbReference>
<keyword evidence="1" id="KW-1133">Transmembrane helix</keyword>
<proteinExistence type="predicted"/>